<dbReference type="InterPro" id="IPR035093">
    <property type="entry name" value="RelE/ParE_toxin_dom_sf"/>
</dbReference>
<evidence type="ECO:0000313" key="3">
    <source>
        <dbReference type="EMBL" id="CAA6800444.1"/>
    </source>
</evidence>
<sequence length="99" mass="11768">MSYKLHFIKKSKKEWDKLNSTIKEQFKKKLVKRLEEPIVQSDKLSGYENVYKIKLRRSGFRLAYEVKEDKIIIVVLAVGKRENNDVYDSLKGRMGDEEE</sequence>
<organism evidence="3">
    <name type="scientific">uncultured Sulfurovum sp</name>
    <dbReference type="NCBI Taxonomy" id="269237"/>
    <lineage>
        <taxon>Bacteria</taxon>
        <taxon>Pseudomonadati</taxon>
        <taxon>Campylobacterota</taxon>
        <taxon>Epsilonproteobacteria</taxon>
        <taxon>Campylobacterales</taxon>
        <taxon>Sulfurovaceae</taxon>
        <taxon>Sulfurovum</taxon>
        <taxon>environmental samples</taxon>
    </lineage>
</organism>
<dbReference type="Pfam" id="PF05016">
    <property type="entry name" value="ParE_toxin"/>
    <property type="match status" value="1"/>
</dbReference>
<name>A0A6S6RWQ4_9BACT</name>
<keyword evidence="2" id="KW-1277">Toxin-antitoxin system</keyword>
<reference evidence="3" key="1">
    <citation type="submission" date="2020-01" db="EMBL/GenBank/DDBJ databases">
        <authorList>
            <person name="Meier V. D."/>
            <person name="Meier V D."/>
        </authorList>
    </citation>
    <scope>NUCLEOTIDE SEQUENCE</scope>
    <source>
        <strain evidence="3">HLG_WM_MAG_05</strain>
    </source>
</reference>
<dbReference type="EMBL" id="CACVAU010000001">
    <property type="protein sequence ID" value="CAA6800444.1"/>
    <property type="molecule type" value="Genomic_DNA"/>
</dbReference>
<proteinExistence type="inferred from homology"/>
<dbReference type="SUPFAM" id="SSF143011">
    <property type="entry name" value="RelE-like"/>
    <property type="match status" value="1"/>
</dbReference>
<dbReference type="NCBIfam" id="TIGR02385">
    <property type="entry name" value="RelE_StbE"/>
    <property type="match status" value="1"/>
</dbReference>
<gene>
    <name evidence="3" type="ORF">HELGO_WM9914</name>
</gene>
<accession>A0A6S6RWQ4</accession>
<comment type="similarity">
    <text evidence="1">Belongs to the RelE toxin family.</text>
</comment>
<protein>
    <submittedName>
        <fullName evidence="3">StbE replicon stabilization toxin</fullName>
    </submittedName>
</protein>
<dbReference type="InterPro" id="IPR007712">
    <property type="entry name" value="RelE/ParE_toxin"/>
</dbReference>
<dbReference type="PANTHER" id="PTHR35601">
    <property type="entry name" value="TOXIN RELE"/>
    <property type="match status" value="1"/>
</dbReference>
<evidence type="ECO:0000256" key="1">
    <source>
        <dbReference type="ARBA" id="ARBA00006226"/>
    </source>
</evidence>
<evidence type="ECO:0000256" key="2">
    <source>
        <dbReference type="ARBA" id="ARBA00022649"/>
    </source>
</evidence>
<dbReference type="PANTHER" id="PTHR35601:SF1">
    <property type="entry name" value="TOXIN RELE"/>
    <property type="match status" value="1"/>
</dbReference>
<dbReference type="AlphaFoldDB" id="A0A6S6RWQ4"/>
<dbReference type="Gene3D" id="3.30.2310.20">
    <property type="entry name" value="RelE-like"/>
    <property type="match status" value="1"/>
</dbReference>